<evidence type="ECO:0000313" key="3">
    <source>
        <dbReference type="Proteomes" id="UP000799767"/>
    </source>
</evidence>
<evidence type="ECO:0008006" key="4">
    <source>
        <dbReference type="Google" id="ProtNLM"/>
    </source>
</evidence>
<keyword evidence="3" id="KW-1185">Reference proteome</keyword>
<dbReference type="OrthoDB" id="5293813at2759"/>
<dbReference type="RefSeq" id="XP_033589652.1">
    <property type="nucleotide sequence ID" value="XM_033729511.1"/>
</dbReference>
<feature type="chain" id="PRO_5025464468" description="Sexual development protein" evidence="1">
    <location>
        <begin position="19"/>
        <end position="373"/>
    </location>
</feature>
<evidence type="ECO:0000313" key="2">
    <source>
        <dbReference type="EMBL" id="KAF2483082.1"/>
    </source>
</evidence>
<dbReference type="AlphaFoldDB" id="A0A6A6PSY1"/>
<protein>
    <recommendedName>
        <fullName evidence="4">Sexual development protein</fullName>
    </recommendedName>
</protein>
<organism evidence="2 3">
    <name type="scientific">Neohortaea acidophila</name>
    <dbReference type="NCBI Taxonomy" id="245834"/>
    <lineage>
        <taxon>Eukaryota</taxon>
        <taxon>Fungi</taxon>
        <taxon>Dikarya</taxon>
        <taxon>Ascomycota</taxon>
        <taxon>Pezizomycotina</taxon>
        <taxon>Dothideomycetes</taxon>
        <taxon>Dothideomycetidae</taxon>
        <taxon>Mycosphaerellales</taxon>
        <taxon>Teratosphaeriaceae</taxon>
        <taxon>Neohortaea</taxon>
    </lineage>
</organism>
<feature type="signal peptide" evidence="1">
    <location>
        <begin position="1"/>
        <end position="18"/>
    </location>
</feature>
<dbReference type="EMBL" id="MU001635">
    <property type="protein sequence ID" value="KAF2483082.1"/>
    <property type="molecule type" value="Genomic_DNA"/>
</dbReference>
<dbReference type="Proteomes" id="UP000799767">
    <property type="component" value="Unassembled WGS sequence"/>
</dbReference>
<evidence type="ECO:0000256" key="1">
    <source>
        <dbReference type="SAM" id="SignalP"/>
    </source>
</evidence>
<name>A0A6A6PSY1_9PEZI</name>
<reference evidence="2" key="1">
    <citation type="journal article" date="2020" name="Stud. Mycol.">
        <title>101 Dothideomycetes genomes: a test case for predicting lifestyles and emergence of pathogens.</title>
        <authorList>
            <person name="Haridas S."/>
            <person name="Albert R."/>
            <person name="Binder M."/>
            <person name="Bloem J."/>
            <person name="Labutti K."/>
            <person name="Salamov A."/>
            <person name="Andreopoulos B."/>
            <person name="Baker S."/>
            <person name="Barry K."/>
            <person name="Bills G."/>
            <person name="Bluhm B."/>
            <person name="Cannon C."/>
            <person name="Castanera R."/>
            <person name="Culley D."/>
            <person name="Daum C."/>
            <person name="Ezra D."/>
            <person name="Gonzalez J."/>
            <person name="Henrissat B."/>
            <person name="Kuo A."/>
            <person name="Liang C."/>
            <person name="Lipzen A."/>
            <person name="Lutzoni F."/>
            <person name="Magnuson J."/>
            <person name="Mondo S."/>
            <person name="Nolan M."/>
            <person name="Ohm R."/>
            <person name="Pangilinan J."/>
            <person name="Park H.-J."/>
            <person name="Ramirez L."/>
            <person name="Alfaro M."/>
            <person name="Sun H."/>
            <person name="Tritt A."/>
            <person name="Yoshinaga Y."/>
            <person name="Zwiers L.-H."/>
            <person name="Turgeon B."/>
            <person name="Goodwin S."/>
            <person name="Spatafora J."/>
            <person name="Crous P."/>
            <person name="Grigoriev I."/>
        </authorList>
    </citation>
    <scope>NUCLEOTIDE SEQUENCE</scope>
    <source>
        <strain evidence="2">CBS 113389</strain>
    </source>
</reference>
<keyword evidence="1" id="KW-0732">Signal</keyword>
<sequence length="373" mass="39471">MLSTILSAALLGSQLALALPAAHGGPGWYSTATSPASASQTPFKFPLPNGFPNIQIPSTKLTTIEKAAHGTLPNTPLASKLAPADVTSFQLIAFNEIFEVAFFSSLLRNITSNVAGFGVGSPEVQKSVVKALRAVHAQEQLHALGANAILTAAGAEAIQPCEYIFPSDNFDSAISLARTFTDVVMGTLQDAQNGLAVNGDDEYVGLIGAIIGQEGEQTGYYRSLLDLVPSELPFLTRSTGPWAYFALNQNFIVPGSCPNAHIIDLPILGPLKLETPNVEAKDQTLTFSFTNNGTDTSSMSLVYQNQQNLPIVEKPRNIRTSGNTVTFDVSLPYEENIMNGLTLAVITDIAGPFSSADDVAAVTLFGPALIEID</sequence>
<dbReference type="Pfam" id="PF13668">
    <property type="entry name" value="Ferritin_2"/>
    <property type="match status" value="1"/>
</dbReference>
<dbReference type="GeneID" id="54470513"/>
<gene>
    <name evidence="2" type="ORF">BDY17DRAFT_141103</name>
</gene>
<proteinExistence type="predicted"/>
<accession>A0A6A6PSY1</accession>